<dbReference type="InterPro" id="IPR029058">
    <property type="entry name" value="AB_hydrolase_fold"/>
</dbReference>
<reference evidence="2 3" key="1">
    <citation type="submission" date="2018-09" db="EMBL/GenBank/DDBJ databases">
        <title>Genome sequencing of strain BHWM-4.</title>
        <authorList>
            <person name="Heo J."/>
            <person name="Kim S.-J."/>
            <person name="Kwon S.-W."/>
        </authorList>
    </citation>
    <scope>NUCLEOTIDE SEQUENCE [LARGE SCALE GENOMIC DNA]</scope>
    <source>
        <strain evidence="2 3">BHWM-4</strain>
    </source>
</reference>
<dbReference type="Pfam" id="PF12146">
    <property type="entry name" value="Hydrolase_4"/>
    <property type="match status" value="1"/>
</dbReference>
<dbReference type="KEGG" id="abom:D7I45_05940"/>
<sequence length="300" mass="34185">MGIWAGATTYFYNVAVMPSHKTFLSADKVSKKSPLYHQNKWYKKNKKHFKFWKMKSATDNIQLYANYIPAAHKTNKNIVIAHGFMGDKDKMATYVYMFHKLGYNVLSPDDRGQGQSGGNYIGYGWPDRLDYIKWMRKLIKHNGQDSQIVMFGVSMGGATAMMVSGEKNVPSQVKGYIEDCGYTSAMDELNYEAGNLYHMPAFPKWPLLPSLNAMTKSLAHYDLNDASALKQVAKNHRPMLFIHGSKDTFVPTKMVYPLYRASRGPKKLVIVKGAKHASSYKHNPEKYEKTVSAFIKQYMK</sequence>
<dbReference type="AlphaFoldDB" id="A0A387AQT7"/>
<keyword evidence="2" id="KW-0378">Hydrolase</keyword>
<dbReference type="OrthoDB" id="9776685at2"/>
<organism evidence="2 3">
    <name type="scientific">Apilactobacillus bombintestini</name>
    <dbReference type="NCBI Taxonomy" id="2419772"/>
    <lineage>
        <taxon>Bacteria</taxon>
        <taxon>Bacillati</taxon>
        <taxon>Bacillota</taxon>
        <taxon>Bacilli</taxon>
        <taxon>Lactobacillales</taxon>
        <taxon>Lactobacillaceae</taxon>
        <taxon>Apilactobacillus</taxon>
    </lineage>
</organism>
<dbReference type="GO" id="GO:0016787">
    <property type="term" value="F:hydrolase activity"/>
    <property type="evidence" value="ECO:0007669"/>
    <property type="project" value="UniProtKB-KW"/>
</dbReference>
<evidence type="ECO:0000259" key="1">
    <source>
        <dbReference type="Pfam" id="PF12146"/>
    </source>
</evidence>
<proteinExistence type="predicted"/>
<feature type="domain" description="Serine aminopeptidase S33" evidence="1">
    <location>
        <begin position="74"/>
        <end position="177"/>
    </location>
</feature>
<dbReference type="Proteomes" id="UP000272003">
    <property type="component" value="Chromosome"/>
</dbReference>
<dbReference type="Gene3D" id="3.40.50.1820">
    <property type="entry name" value="alpha/beta hydrolase"/>
    <property type="match status" value="1"/>
</dbReference>
<dbReference type="EMBL" id="CP032626">
    <property type="protein sequence ID" value="AYF93134.1"/>
    <property type="molecule type" value="Genomic_DNA"/>
</dbReference>
<evidence type="ECO:0000313" key="2">
    <source>
        <dbReference type="EMBL" id="AYF93134.1"/>
    </source>
</evidence>
<protein>
    <submittedName>
        <fullName evidence="2">Alpha/beta hydrolase</fullName>
    </submittedName>
</protein>
<name>A0A387AQT7_9LACO</name>
<dbReference type="InterPro" id="IPR052920">
    <property type="entry name" value="DNA-binding_regulatory"/>
</dbReference>
<accession>A0A387AQT7</accession>
<dbReference type="PANTHER" id="PTHR43358:SF4">
    <property type="entry name" value="ALPHA_BETA HYDROLASE FOLD-1 DOMAIN-CONTAINING PROTEIN"/>
    <property type="match status" value="1"/>
</dbReference>
<dbReference type="RefSeq" id="WP_120784898.1">
    <property type="nucleotide sequence ID" value="NZ_CP032626.1"/>
</dbReference>
<dbReference type="InterPro" id="IPR022742">
    <property type="entry name" value="Hydrolase_4"/>
</dbReference>
<evidence type="ECO:0000313" key="3">
    <source>
        <dbReference type="Proteomes" id="UP000272003"/>
    </source>
</evidence>
<keyword evidence="3" id="KW-1185">Reference proteome</keyword>
<gene>
    <name evidence="2" type="ORF">D7I45_05940</name>
</gene>
<dbReference type="PANTHER" id="PTHR43358">
    <property type="entry name" value="ALPHA/BETA-HYDROLASE"/>
    <property type="match status" value="1"/>
</dbReference>
<dbReference type="SUPFAM" id="SSF53474">
    <property type="entry name" value="alpha/beta-Hydrolases"/>
    <property type="match status" value="1"/>
</dbReference>